<reference evidence="14" key="1">
    <citation type="submission" date="2020-08" db="EMBL/GenBank/DDBJ databases">
        <title>Genome public.</title>
        <authorList>
            <person name="Liu C."/>
            <person name="Sun Q."/>
        </authorList>
    </citation>
    <scope>NUCLEOTIDE SEQUENCE</scope>
    <source>
        <strain evidence="14">NSJ-64</strain>
    </source>
</reference>
<dbReference type="GO" id="GO:0005829">
    <property type="term" value="C:cytosol"/>
    <property type="evidence" value="ECO:0007669"/>
    <property type="project" value="TreeGrafter"/>
</dbReference>
<proteinExistence type="inferred from homology"/>
<dbReference type="Proteomes" id="UP000623678">
    <property type="component" value="Unassembled WGS sequence"/>
</dbReference>
<dbReference type="SUPFAM" id="SSF52540">
    <property type="entry name" value="P-loop containing nucleoside triphosphate hydrolases"/>
    <property type="match status" value="1"/>
</dbReference>
<evidence type="ECO:0000256" key="9">
    <source>
        <dbReference type="ARBA" id="ARBA00023235"/>
    </source>
</evidence>
<organism evidence="14 15">
    <name type="scientific">Youxingia wuxianensis</name>
    <dbReference type="NCBI Taxonomy" id="2763678"/>
    <lineage>
        <taxon>Bacteria</taxon>
        <taxon>Bacillati</taxon>
        <taxon>Bacillota</taxon>
        <taxon>Clostridia</taxon>
        <taxon>Eubacteriales</taxon>
        <taxon>Oscillospiraceae</taxon>
        <taxon>Youxingia</taxon>
    </lineage>
</organism>
<evidence type="ECO:0000256" key="11">
    <source>
        <dbReference type="NCBIfam" id="TIGR00665"/>
    </source>
</evidence>
<evidence type="ECO:0000256" key="4">
    <source>
        <dbReference type="ARBA" id="ARBA00022741"/>
    </source>
</evidence>
<comment type="similarity">
    <text evidence="1 12">Belongs to the helicase family. DnaB subfamily.</text>
</comment>
<dbReference type="PANTHER" id="PTHR30153:SF2">
    <property type="entry name" value="REPLICATIVE DNA HELICASE"/>
    <property type="match status" value="1"/>
</dbReference>
<dbReference type="InterPro" id="IPR007694">
    <property type="entry name" value="DNA_helicase_DnaB-like_C"/>
</dbReference>
<keyword evidence="4 12" id="KW-0547">Nucleotide-binding</keyword>
<evidence type="ECO:0000313" key="14">
    <source>
        <dbReference type="EMBL" id="MBC8584920.1"/>
    </source>
</evidence>
<keyword evidence="15" id="KW-1185">Reference proteome</keyword>
<gene>
    <name evidence="14" type="primary">dnaB</name>
    <name evidence="14" type="ORF">H8705_04920</name>
</gene>
<dbReference type="GO" id="GO:0016787">
    <property type="term" value="F:hydrolase activity"/>
    <property type="evidence" value="ECO:0007669"/>
    <property type="project" value="UniProtKB-KW"/>
</dbReference>
<evidence type="ECO:0000256" key="12">
    <source>
        <dbReference type="RuleBase" id="RU362085"/>
    </source>
</evidence>
<keyword evidence="3 12" id="KW-0235">DNA replication</keyword>
<accession>A0A926ERF2</accession>
<keyword evidence="5 12" id="KW-0378">Hydrolase</keyword>
<dbReference type="Pfam" id="PF00772">
    <property type="entry name" value="DnaB"/>
    <property type="match status" value="1"/>
</dbReference>
<keyword evidence="9" id="KW-0413">Isomerase</keyword>
<dbReference type="GO" id="GO:0006269">
    <property type="term" value="P:DNA replication, synthesis of primer"/>
    <property type="evidence" value="ECO:0007669"/>
    <property type="project" value="UniProtKB-UniRule"/>
</dbReference>
<keyword evidence="6 12" id="KW-0347">Helicase</keyword>
<evidence type="ECO:0000256" key="8">
    <source>
        <dbReference type="ARBA" id="ARBA00023125"/>
    </source>
</evidence>
<dbReference type="InterPro" id="IPR007693">
    <property type="entry name" value="DNA_helicase_DnaB-like_N"/>
</dbReference>
<dbReference type="GO" id="GO:0003677">
    <property type="term" value="F:DNA binding"/>
    <property type="evidence" value="ECO:0007669"/>
    <property type="project" value="UniProtKB-UniRule"/>
</dbReference>
<keyword evidence="2 12" id="KW-0639">Primosome</keyword>
<dbReference type="EMBL" id="JACRTD010000003">
    <property type="protein sequence ID" value="MBC8584920.1"/>
    <property type="molecule type" value="Genomic_DNA"/>
</dbReference>
<dbReference type="InterPro" id="IPR003593">
    <property type="entry name" value="AAA+_ATPase"/>
</dbReference>
<dbReference type="InterPro" id="IPR016136">
    <property type="entry name" value="DNA_helicase_N/primase_C"/>
</dbReference>
<comment type="catalytic activity">
    <reaction evidence="10 12">
        <text>ATP + H2O = ADP + phosphate + H(+)</text>
        <dbReference type="Rhea" id="RHEA:13065"/>
        <dbReference type="ChEBI" id="CHEBI:15377"/>
        <dbReference type="ChEBI" id="CHEBI:15378"/>
        <dbReference type="ChEBI" id="CHEBI:30616"/>
        <dbReference type="ChEBI" id="CHEBI:43474"/>
        <dbReference type="ChEBI" id="CHEBI:456216"/>
        <dbReference type="EC" id="5.6.2.3"/>
    </reaction>
</comment>
<name>A0A926ERF2_9FIRM</name>
<evidence type="ECO:0000259" key="13">
    <source>
        <dbReference type="PROSITE" id="PS51199"/>
    </source>
</evidence>
<keyword evidence="7 12" id="KW-0067">ATP-binding</keyword>
<dbReference type="RefSeq" id="WP_262394707.1">
    <property type="nucleotide sequence ID" value="NZ_JACRTD010000003.1"/>
</dbReference>
<dbReference type="NCBIfam" id="TIGR00665">
    <property type="entry name" value="DnaB"/>
    <property type="match status" value="1"/>
</dbReference>
<evidence type="ECO:0000256" key="3">
    <source>
        <dbReference type="ARBA" id="ARBA00022705"/>
    </source>
</evidence>
<keyword evidence="8 12" id="KW-0238">DNA-binding</keyword>
<dbReference type="SMART" id="SM00382">
    <property type="entry name" value="AAA"/>
    <property type="match status" value="1"/>
</dbReference>
<dbReference type="FunFam" id="3.40.50.300:FF:000076">
    <property type="entry name" value="Replicative DNA helicase"/>
    <property type="match status" value="1"/>
</dbReference>
<dbReference type="Gene3D" id="3.40.50.300">
    <property type="entry name" value="P-loop containing nucleotide triphosphate hydrolases"/>
    <property type="match status" value="1"/>
</dbReference>
<evidence type="ECO:0000256" key="10">
    <source>
        <dbReference type="ARBA" id="ARBA00048954"/>
    </source>
</evidence>
<dbReference type="EC" id="5.6.2.3" evidence="11 12"/>
<dbReference type="SUPFAM" id="SSF48024">
    <property type="entry name" value="N-terminal domain of DnaB helicase"/>
    <property type="match status" value="1"/>
</dbReference>
<evidence type="ECO:0000313" key="15">
    <source>
        <dbReference type="Proteomes" id="UP000623678"/>
    </source>
</evidence>
<comment type="caution">
    <text evidence="14">The sequence shown here is derived from an EMBL/GenBank/DDBJ whole genome shotgun (WGS) entry which is preliminary data.</text>
</comment>
<comment type="function">
    <text evidence="12">The main replicative DNA helicase, it participates in initiation and elongation during chromosome replication. Travels ahead of the DNA replisome, separating dsDNA into templates for DNA synthesis. A processive ATP-dependent 5'-3' DNA helicase it has DNA-dependent ATPase activity.</text>
</comment>
<dbReference type="InterPro" id="IPR007692">
    <property type="entry name" value="DNA_helicase_DnaB"/>
</dbReference>
<dbReference type="Pfam" id="PF03796">
    <property type="entry name" value="DnaB_C"/>
    <property type="match status" value="1"/>
</dbReference>
<dbReference type="GO" id="GO:0005524">
    <property type="term" value="F:ATP binding"/>
    <property type="evidence" value="ECO:0007669"/>
    <property type="project" value="UniProtKB-UniRule"/>
</dbReference>
<protein>
    <recommendedName>
        <fullName evidence="11 12">Replicative DNA helicase</fullName>
        <ecNumber evidence="11 12">5.6.2.3</ecNumber>
    </recommendedName>
</protein>
<evidence type="ECO:0000256" key="6">
    <source>
        <dbReference type="ARBA" id="ARBA00022806"/>
    </source>
</evidence>
<dbReference type="AlphaFoldDB" id="A0A926ERF2"/>
<dbReference type="PROSITE" id="PS51199">
    <property type="entry name" value="SF4_HELICASE"/>
    <property type="match status" value="1"/>
</dbReference>
<evidence type="ECO:0000256" key="7">
    <source>
        <dbReference type="ARBA" id="ARBA00022840"/>
    </source>
</evidence>
<sequence>MASFSMGNTEYSQQMPYNLEAEQSVLGAVLIDSSCFPLVLENLKADNFYRPQHQQIFEIMVTMFNTSKVMDFITILDAVKDEHIFETDEDAKIYLTNLAQIVPSSTNVEAYAKIVREKYYVRRLITASRDIIDMAQESQVESDILLDSAEQNIFDIRQGRSTSSFVHIKTAITQTYEVLQRLSGADRDNYRGISTGFSSLDRVITGLNKSDLILIAARPGMGKTSFALNIAENVATKSNKTVAVFSLEMSSEQLAQRLLSSQASIEGKSLRTGELTGDDWVRIAMASQVLSKADIYLDDTPGITIGEMKAKLRRLKKVDLVIIDYLQLMSSGRRIENRVQEVSEITRNLKILAKEMNVPVITLSQLSRGPESRAGHKPMLSDLRESGSIEQDADIVMLLYREDYYEREEAQEHNIVECDVAKNRHGEVGTVKLGWDNRYTRFANLELSRDEP</sequence>
<evidence type="ECO:0000256" key="1">
    <source>
        <dbReference type="ARBA" id="ARBA00008428"/>
    </source>
</evidence>
<dbReference type="PANTHER" id="PTHR30153">
    <property type="entry name" value="REPLICATIVE DNA HELICASE DNAB"/>
    <property type="match status" value="1"/>
</dbReference>
<feature type="domain" description="SF4 helicase" evidence="13">
    <location>
        <begin position="186"/>
        <end position="449"/>
    </location>
</feature>
<dbReference type="Gene3D" id="1.10.860.10">
    <property type="entry name" value="DNAb Helicase, Chain A"/>
    <property type="match status" value="1"/>
</dbReference>
<dbReference type="NCBIfam" id="NF004384">
    <property type="entry name" value="PRK05748.1"/>
    <property type="match status" value="1"/>
</dbReference>
<dbReference type="GO" id="GO:0043139">
    <property type="term" value="F:5'-3' DNA helicase activity"/>
    <property type="evidence" value="ECO:0007669"/>
    <property type="project" value="UniProtKB-EC"/>
</dbReference>
<evidence type="ECO:0000256" key="2">
    <source>
        <dbReference type="ARBA" id="ARBA00022515"/>
    </source>
</evidence>
<dbReference type="InterPro" id="IPR027417">
    <property type="entry name" value="P-loop_NTPase"/>
</dbReference>
<evidence type="ECO:0000256" key="5">
    <source>
        <dbReference type="ARBA" id="ARBA00022801"/>
    </source>
</evidence>
<dbReference type="GO" id="GO:0042802">
    <property type="term" value="F:identical protein binding"/>
    <property type="evidence" value="ECO:0007669"/>
    <property type="project" value="UniProtKB-ARBA"/>
</dbReference>
<dbReference type="CDD" id="cd00984">
    <property type="entry name" value="DnaB_C"/>
    <property type="match status" value="1"/>
</dbReference>
<dbReference type="InterPro" id="IPR036185">
    <property type="entry name" value="DNA_heli_DnaB-like_N_sf"/>
</dbReference>
<dbReference type="GO" id="GO:1990077">
    <property type="term" value="C:primosome complex"/>
    <property type="evidence" value="ECO:0007669"/>
    <property type="project" value="UniProtKB-UniRule"/>
</dbReference>